<reference evidence="3" key="1">
    <citation type="submission" date="2020-06" db="EMBL/GenBank/DDBJ databases">
        <authorList>
            <person name="Li T."/>
            <person name="Hu X."/>
            <person name="Zhang T."/>
            <person name="Song X."/>
            <person name="Zhang H."/>
            <person name="Dai N."/>
            <person name="Sheng W."/>
            <person name="Hou X."/>
            <person name="Wei L."/>
        </authorList>
    </citation>
    <scope>NUCLEOTIDE SEQUENCE</scope>
    <source>
        <strain evidence="3">3651</strain>
        <tissue evidence="3">Leaf</tissue>
    </source>
</reference>
<accession>A0AAE2CZI4</accession>
<feature type="region of interest" description="Disordered" evidence="1">
    <location>
        <begin position="172"/>
        <end position="193"/>
    </location>
</feature>
<dbReference type="Proteomes" id="UP001293254">
    <property type="component" value="Unassembled WGS sequence"/>
</dbReference>
<name>A0AAE2CZI4_9LAMI</name>
<dbReference type="PANTHER" id="PTHR32246">
    <property type="entry name" value="INGRESSION PROTEIN FIC1"/>
    <property type="match status" value="1"/>
</dbReference>
<dbReference type="SUPFAM" id="SSF49562">
    <property type="entry name" value="C2 domain (Calcium/lipid-binding domain, CaLB)"/>
    <property type="match status" value="1"/>
</dbReference>
<dbReference type="SMART" id="SM00239">
    <property type="entry name" value="C2"/>
    <property type="match status" value="1"/>
</dbReference>
<dbReference type="InterPro" id="IPR044750">
    <property type="entry name" value="C2_SRC2/BAP"/>
</dbReference>
<dbReference type="GO" id="GO:0006952">
    <property type="term" value="P:defense response"/>
    <property type="evidence" value="ECO:0007669"/>
    <property type="project" value="InterPro"/>
</dbReference>
<comment type="caution">
    <text evidence="3">The sequence shown here is derived from an EMBL/GenBank/DDBJ whole genome shotgun (WGS) entry which is preliminary data.</text>
</comment>
<evidence type="ECO:0000313" key="4">
    <source>
        <dbReference type="Proteomes" id="UP001293254"/>
    </source>
</evidence>
<feature type="compositionally biased region" description="Basic and acidic residues" evidence="1">
    <location>
        <begin position="183"/>
        <end position="193"/>
    </location>
</feature>
<sequence length="193" mass="21694">MGEAKFRRRAPPEEGLREIEVLIYSAQDLKNVKHITKMRTYAEIYVERNVQVARTSVDEHGGANPTWNEVVKVKFHKGLPGRDVMAALNVDIYAHSHVGLEKPVGSARVLLCDVLKGGDAAEPLDNPIQCLTVQVWRASGRPQGWLNLWVPPTGRFLIRRESLSFSVRERENVEEQAEEELEGGGRVETAEEV</sequence>
<evidence type="ECO:0000313" key="3">
    <source>
        <dbReference type="EMBL" id="KAK4440150.1"/>
    </source>
</evidence>
<dbReference type="PANTHER" id="PTHR32246:SF88">
    <property type="entry name" value="PROTEIN SRC2 HOMOLOG"/>
    <property type="match status" value="1"/>
</dbReference>
<keyword evidence="4" id="KW-1185">Reference proteome</keyword>
<dbReference type="AlphaFoldDB" id="A0AAE2CZI4"/>
<dbReference type="InterPro" id="IPR000008">
    <property type="entry name" value="C2_dom"/>
</dbReference>
<evidence type="ECO:0000256" key="1">
    <source>
        <dbReference type="SAM" id="MobiDB-lite"/>
    </source>
</evidence>
<dbReference type="EMBL" id="JACGWO010000001">
    <property type="protein sequence ID" value="KAK4440150.1"/>
    <property type="molecule type" value="Genomic_DNA"/>
</dbReference>
<dbReference type="Gene3D" id="2.60.40.150">
    <property type="entry name" value="C2 domain"/>
    <property type="match status" value="1"/>
</dbReference>
<dbReference type="Pfam" id="PF00168">
    <property type="entry name" value="C2"/>
    <property type="match status" value="1"/>
</dbReference>
<dbReference type="CDD" id="cd04051">
    <property type="entry name" value="C2_SRC2_like"/>
    <property type="match status" value="1"/>
</dbReference>
<gene>
    <name evidence="3" type="ORF">Salat_0349900</name>
</gene>
<dbReference type="PROSITE" id="PS50004">
    <property type="entry name" value="C2"/>
    <property type="match status" value="1"/>
</dbReference>
<proteinExistence type="predicted"/>
<dbReference type="InterPro" id="IPR035892">
    <property type="entry name" value="C2_domain_sf"/>
</dbReference>
<feature type="domain" description="C2" evidence="2">
    <location>
        <begin position="1"/>
        <end position="124"/>
    </location>
</feature>
<reference evidence="3" key="2">
    <citation type="journal article" date="2024" name="Plant">
        <title>Genomic evolution and insights into agronomic trait innovations of Sesamum species.</title>
        <authorList>
            <person name="Miao H."/>
            <person name="Wang L."/>
            <person name="Qu L."/>
            <person name="Liu H."/>
            <person name="Sun Y."/>
            <person name="Le M."/>
            <person name="Wang Q."/>
            <person name="Wei S."/>
            <person name="Zheng Y."/>
            <person name="Lin W."/>
            <person name="Duan Y."/>
            <person name="Cao H."/>
            <person name="Xiong S."/>
            <person name="Wang X."/>
            <person name="Wei L."/>
            <person name="Li C."/>
            <person name="Ma Q."/>
            <person name="Ju M."/>
            <person name="Zhao R."/>
            <person name="Li G."/>
            <person name="Mu C."/>
            <person name="Tian Q."/>
            <person name="Mei H."/>
            <person name="Zhang T."/>
            <person name="Gao T."/>
            <person name="Zhang H."/>
        </authorList>
    </citation>
    <scope>NUCLEOTIDE SEQUENCE</scope>
    <source>
        <strain evidence="3">3651</strain>
    </source>
</reference>
<protein>
    <recommendedName>
        <fullName evidence="2">C2 domain-containing protein</fullName>
    </recommendedName>
</protein>
<evidence type="ECO:0000259" key="2">
    <source>
        <dbReference type="PROSITE" id="PS50004"/>
    </source>
</evidence>
<organism evidence="3 4">
    <name type="scientific">Sesamum alatum</name>
    <dbReference type="NCBI Taxonomy" id="300844"/>
    <lineage>
        <taxon>Eukaryota</taxon>
        <taxon>Viridiplantae</taxon>
        <taxon>Streptophyta</taxon>
        <taxon>Embryophyta</taxon>
        <taxon>Tracheophyta</taxon>
        <taxon>Spermatophyta</taxon>
        <taxon>Magnoliopsida</taxon>
        <taxon>eudicotyledons</taxon>
        <taxon>Gunneridae</taxon>
        <taxon>Pentapetalae</taxon>
        <taxon>asterids</taxon>
        <taxon>lamiids</taxon>
        <taxon>Lamiales</taxon>
        <taxon>Pedaliaceae</taxon>
        <taxon>Sesamum</taxon>
    </lineage>
</organism>